<dbReference type="EMBL" id="AHNR02000014">
    <property type="protein sequence ID" value="EKR56590.1"/>
    <property type="molecule type" value="Genomic_DNA"/>
</dbReference>
<comment type="caution">
    <text evidence="1">The sequence shown here is derived from an EMBL/GenBank/DDBJ whole genome shotgun (WGS) entry which is preliminary data.</text>
</comment>
<dbReference type="AlphaFoldDB" id="A0A0E2DAW9"/>
<protein>
    <submittedName>
        <fullName evidence="1">Uncharacterized protein</fullName>
    </submittedName>
</protein>
<gene>
    <name evidence="1" type="ORF">LEP1GSC105_4282</name>
</gene>
<accession>A0A0E2DAW9</accession>
<sequence length="101" mass="11326">MSLKSFSFQDFNRLEVQNQFTVSGNTVLNAPDRMYFITEVISASSWTIHVKGNNADQTLRNYDRKGSGDKQFFRPICASEASFSGITEVSGFWTNASSVCH</sequence>
<organism evidence="1 2">
    <name type="scientific">Leptospira interrogans str. UI 12758</name>
    <dbReference type="NCBI Taxonomy" id="1049938"/>
    <lineage>
        <taxon>Bacteria</taxon>
        <taxon>Pseudomonadati</taxon>
        <taxon>Spirochaetota</taxon>
        <taxon>Spirochaetia</taxon>
        <taxon>Leptospirales</taxon>
        <taxon>Leptospiraceae</taxon>
        <taxon>Leptospira</taxon>
    </lineage>
</organism>
<dbReference type="Proteomes" id="UP000001340">
    <property type="component" value="Unassembled WGS sequence"/>
</dbReference>
<reference evidence="1 2" key="1">
    <citation type="submission" date="2012-10" db="EMBL/GenBank/DDBJ databases">
        <authorList>
            <person name="Harkins D.M."/>
            <person name="Durkin A.S."/>
            <person name="Brinkac L.M."/>
            <person name="Haft D.H."/>
            <person name="Selengut J.D."/>
            <person name="Sanka R."/>
            <person name="DePew J."/>
            <person name="Purushe J."/>
            <person name="Chanthongthip A."/>
            <person name="Lattana O."/>
            <person name="Phetsouvanh R."/>
            <person name="Newton P.N."/>
            <person name="Vinetz J.M."/>
            <person name="Sutton G.G."/>
            <person name="Nierman W.C."/>
            <person name="Fouts D.E."/>
        </authorList>
    </citation>
    <scope>NUCLEOTIDE SEQUENCE [LARGE SCALE GENOMIC DNA]</scope>
    <source>
        <strain evidence="1 2">UI 12758</strain>
    </source>
</reference>
<dbReference type="RefSeq" id="WP_000054093.1">
    <property type="nucleotide sequence ID" value="NZ_AHNR02000014.1"/>
</dbReference>
<evidence type="ECO:0000313" key="1">
    <source>
        <dbReference type="EMBL" id="EKR56590.1"/>
    </source>
</evidence>
<evidence type="ECO:0000313" key="2">
    <source>
        <dbReference type="Proteomes" id="UP000001340"/>
    </source>
</evidence>
<proteinExistence type="predicted"/>
<name>A0A0E2DAW9_LEPIR</name>